<evidence type="ECO:0000313" key="12">
    <source>
        <dbReference type="EMBL" id="TKT08022.1"/>
    </source>
</evidence>
<reference evidence="12 13" key="1">
    <citation type="submission" date="2019-04" db="EMBL/GenBank/DDBJ databases">
        <title>Streptomyces lasaliensis sp.nov., an Actinomycete isolated from soil which produces the polyether antibiotic lasalocid.</title>
        <authorList>
            <person name="Erwin G."/>
            <person name="Haber C."/>
        </authorList>
    </citation>
    <scope>NUCLEOTIDE SEQUENCE [LARGE SCALE GENOMIC DNA]</scope>
    <source>
        <strain evidence="12 13">DSM 40089</strain>
    </source>
</reference>
<dbReference type="Proteomes" id="UP000308632">
    <property type="component" value="Unassembled WGS sequence"/>
</dbReference>
<evidence type="ECO:0000256" key="1">
    <source>
        <dbReference type="ARBA" id="ARBA00010371"/>
    </source>
</evidence>
<dbReference type="InterPro" id="IPR011032">
    <property type="entry name" value="GroES-like_sf"/>
</dbReference>
<gene>
    <name evidence="12" type="ORF">E4U92_18580</name>
</gene>
<sequence length="333" mass="35527">MISIQFSEYGSPAGLYLAETPPQSLGPNQVRVAIEAAPLNPSDFLLIEGHYPFRPALPSPAGSEGVGRVVEVGSEVTSVALGERVLVLPAEQPGTWQEQVVADERLVVRVSLDSDPHQLATVGINAATAVLVLRYGRDLPEGTWIAQTAANSGLADFIRALAHKQGLRVLDVVRRADAAAALRETGSDAVVVSDEDYAANVAEALGDSKLPLVLDGVGGQAVNDLVPFMAKEANVVSYAFLSGSPVAVPPVPHIFKNLHVHGFWLNNWLDSATREEIETVYKQIDELIADGTLSTTIEAAYPLEEYEEAVRHARRPGRSGKIVFSPTGVGVSR</sequence>
<keyword evidence="4" id="KW-0521">NADP</keyword>
<feature type="domain" description="Peptidase A2" evidence="11">
    <location>
        <begin position="179"/>
        <end position="219"/>
    </location>
</feature>
<evidence type="ECO:0000313" key="13">
    <source>
        <dbReference type="Proteomes" id="UP000308632"/>
    </source>
</evidence>
<dbReference type="AlphaFoldDB" id="A0A4U5X112"/>
<dbReference type="SUPFAM" id="SSF51735">
    <property type="entry name" value="NAD(P)-binding Rossmann-fold domains"/>
    <property type="match status" value="1"/>
</dbReference>
<dbReference type="GO" id="GO:0006508">
    <property type="term" value="P:proteolysis"/>
    <property type="evidence" value="ECO:0007669"/>
    <property type="project" value="InterPro"/>
</dbReference>
<dbReference type="InterPro" id="IPR013149">
    <property type="entry name" value="ADH-like_C"/>
</dbReference>
<comment type="similarity">
    <text evidence="1">Belongs to the zinc-containing alcohol dehydrogenase family. Quinone oxidoreductase subfamily.</text>
</comment>
<dbReference type="InterPro" id="IPR013154">
    <property type="entry name" value="ADH-like_N"/>
</dbReference>
<dbReference type="InterPro" id="IPR036291">
    <property type="entry name" value="NAD(P)-bd_dom_sf"/>
</dbReference>
<dbReference type="PANTHER" id="PTHR43981:SF2">
    <property type="entry name" value="ENOYL-[ACYL-CARRIER-PROTEIN] REDUCTASE, MITOCHONDRIAL"/>
    <property type="match status" value="1"/>
</dbReference>
<proteinExistence type="inferred from homology"/>
<dbReference type="Gene3D" id="3.40.50.720">
    <property type="entry name" value="NAD(P)-binding Rossmann-like Domain"/>
    <property type="match status" value="1"/>
</dbReference>
<dbReference type="InterPro" id="IPR020843">
    <property type="entry name" value="ER"/>
</dbReference>
<accession>A0A4U5X112</accession>
<dbReference type="EMBL" id="SZPR01000015">
    <property type="protein sequence ID" value="TKT08022.1"/>
    <property type="molecule type" value="Genomic_DNA"/>
</dbReference>
<comment type="caution">
    <text evidence="12">The sequence shown here is derived from an EMBL/GenBank/DDBJ whole genome shotgun (WGS) entry which is preliminary data.</text>
</comment>
<evidence type="ECO:0000259" key="11">
    <source>
        <dbReference type="PROSITE" id="PS50175"/>
    </source>
</evidence>
<keyword evidence="6" id="KW-0560">Oxidoreductase</keyword>
<name>A0A4U5X112_STRGB</name>
<dbReference type="GO" id="GO:0004190">
    <property type="term" value="F:aspartic-type endopeptidase activity"/>
    <property type="evidence" value="ECO:0007669"/>
    <property type="project" value="InterPro"/>
</dbReference>
<dbReference type="Gene3D" id="3.90.180.10">
    <property type="entry name" value="Medium-chain alcohol dehydrogenases, catalytic domain"/>
    <property type="match status" value="1"/>
</dbReference>
<dbReference type="SUPFAM" id="SSF50129">
    <property type="entry name" value="GroES-like"/>
    <property type="match status" value="1"/>
</dbReference>
<evidence type="ECO:0000256" key="8">
    <source>
        <dbReference type="ARBA" id="ARBA00023160"/>
    </source>
</evidence>
<dbReference type="InterPro" id="IPR051034">
    <property type="entry name" value="Mito_Enoyl-ACP_Reductase"/>
</dbReference>
<evidence type="ECO:0000256" key="4">
    <source>
        <dbReference type="ARBA" id="ARBA00022857"/>
    </source>
</evidence>
<comment type="catalytic activity">
    <reaction evidence="10">
        <text>a 2,3-saturated acyl-[ACP] + NADP(+) = a (2E)-enoyl-[ACP] + NADPH + H(+)</text>
        <dbReference type="Rhea" id="RHEA:22564"/>
        <dbReference type="Rhea" id="RHEA-COMP:9925"/>
        <dbReference type="Rhea" id="RHEA-COMP:9926"/>
        <dbReference type="ChEBI" id="CHEBI:15378"/>
        <dbReference type="ChEBI" id="CHEBI:57783"/>
        <dbReference type="ChEBI" id="CHEBI:58349"/>
        <dbReference type="ChEBI" id="CHEBI:78784"/>
        <dbReference type="ChEBI" id="CHEBI:78785"/>
        <dbReference type="EC" id="1.3.1.104"/>
    </reaction>
</comment>
<evidence type="ECO:0000256" key="9">
    <source>
        <dbReference type="ARBA" id="ARBA00038963"/>
    </source>
</evidence>
<evidence type="ECO:0000256" key="6">
    <source>
        <dbReference type="ARBA" id="ARBA00023002"/>
    </source>
</evidence>
<dbReference type="Pfam" id="PF08240">
    <property type="entry name" value="ADH_N"/>
    <property type="match status" value="1"/>
</dbReference>
<dbReference type="CDD" id="cd05282">
    <property type="entry name" value="ETR_like"/>
    <property type="match status" value="1"/>
</dbReference>
<evidence type="ECO:0000256" key="5">
    <source>
        <dbReference type="ARBA" id="ARBA00022946"/>
    </source>
</evidence>
<keyword evidence="8" id="KW-0275">Fatty acid biosynthesis</keyword>
<dbReference type="EC" id="1.3.1.104" evidence="9"/>
<evidence type="ECO:0000256" key="3">
    <source>
        <dbReference type="ARBA" id="ARBA00022832"/>
    </source>
</evidence>
<organism evidence="12 13">
    <name type="scientific">Streptomyces galbus</name>
    <dbReference type="NCBI Taxonomy" id="33898"/>
    <lineage>
        <taxon>Bacteria</taxon>
        <taxon>Bacillati</taxon>
        <taxon>Actinomycetota</taxon>
        <taxon>Actinomycetes</taxon>
        <taxon>Kitasatosporales</taxon>
        <taxon>Streptomycetaceae</taxon>
        <taxon>Streptomyces</taxon>
    </lineage>
</organism>
<keyword evidence="2" id="KW-0444">Lipid biosynthesis</keyword>
<evidence type="ECO:0000256" key="10">
    <source>
        <dbReference type="ARBA" id="ARBA00048843"/>
    </source>
</evidence>
<dbReference type="GO" id="GO:0141148">
    <property type="term" value="F:enoyl-[acyl-carrier-protein] reductase (NADPH) activity"/>
    <property type="evidence" value="ECO:0007669"/>
    <property type="project" value="UniProtKB-EC"/>
</dbReference>
<dbReference type="SMART" id="SM00829">
    <property type="entry name" value="PKS_ER"/>
    <property type="match status" value="1"/>
</dbReference>
<dbReference type="RefSeq" id="WP_137301559.1">
    <property type="nucleotide sequence ID" value="NZ_BMVD01000008.1"/>
</dbReference>
<keyword evidence="3" id="KW-0276">Fatty acid metabolism</keyword>
<keyword evidence="5" id="KW-0809">Transit peptide</keyword>
<keyword evidence="7" id="KW-0443">Lipid metabolism</keyword>
<dbReference type="PANTHER" id="PTHR43981">
    <property type="entry name" value="ENOYL-[ACYL-CARRIER-PROTEIN] REDUCTASE, MITOCHONDRIAL"/>
    <property type="match status" value="1"/>
</dbReference>
<dbReference type="GO" id="GO:0006633">
    <property type="term" value="P:fatty acid biosynthetic process"/>
    <property type="evidence" value="ECO:0007669"/>
    <property type="project" value="UniProtKB-KW"/>
</dbReference>
<evidence type="ECO:0000256" key="2">
    <source>
        <dbReference type="ARBA" id="ARBA00022516"/>
    </source>
</evidence>
<evidence type="ECO:0000256" key="7">
    <source>
        <dbReference type="ARBA" id="ARBA00023098"/>
    </source>
</evidence>
<protein>
    <recommendedName>
        <fullName evidence="9">enoyl-[acyl-carrier-protein] reductase</fullName>
        <ecNumber evidence="9">1.3.1.104</ecNumber>
    </recommendedName>
</protein>
<dbReference type="InterPro" id="IPR001995">
    <property type="entry name" value="Peptidase_A2_cat"/>
</dbReference>
<dbReference type="PROSITE" id="PS50175">
    <property type="entry name" value="ASP_PROT_RETROV"/>
    <property type="match status" value="1"/>
</dbReference>
<dbReference type="Pfam" id="PF00107">
    <property type="entry name" value="ADH_zinc_N"/>
    <property type="match status" value="1"/>
</dbReference>